<name>A0A5C6B6A6_9PLAN</name>
<evidence type="ECO:0000256" key="1">
    <source>
        <dbReference type="SAM" id="Phobius"/>
    </source>
</evidence>
<gene>
    <name evidence="2" type="ORF">CA54_57130</name>
</gene>
<evidence type="ECO:0000313" key="3">
    <source>
        <dbReference type="Proteomes" id="UP000320735"/>
    </source>
</evidence>
<protein>
    <submittedName>
        <fullName evidence="2">Uncharacterized protein</fullName>
    </submittedName>
</protein>
<dbReference type="AlphaFoldDB" id="A0A5C6B6A6"/>
<keyword evidence="1" id="KW-0812">Transmembrane</keyword>
<keyword evidence="3" id="KW-1185">Reference proteome</keyword>
<proteinExistence type="predicted"/>
<accession>A0A5C6B6A6</accession>
<dbReference type="Proteomes" id="UP000320735">
    <property type="component" value="Unassembled WGS sequence"/>
</dbReference>
<organism evidence="2 3">
    <name type="scientific">Symmachiella macrocystis</name>
    <dbReference type="NCBI Taxonomy" id="2527985"/>
    <lineage>
        <taxon>Bacteria</taxon>
        <taxon>Pseudomonadati</taxon>
        <taxon>Planctomycetota</taxon>
        <taxon>Planctomycetia</taxon>
        <taxon>Planctomycetales</taxon>
        <taxon>Planctomycetaceae</taxon>
        <taxon>Symmachiella</taxon>
    </lineage>
</organism>
<keyword evidence="1" id="KW-0472">Membrane</keyword>
<comment type="caution">
    <text evidence="2">The sequence shown here is derived from an EMBL/GenBank/DDBJ whole genome shotgun (WGS) entry which is preliminary data.</text>
</comment>
<keyword evidence="1" id="KW-1133">Transmembrane helix</keyword>
<dbReference type="EMBL" id="SJPP01000003">
    <property type="protein sequence ID" value="TWU07307.1"/>
    <property type="molecule type" value="Genomic_DNA"/>
</dbReference>
<reference evidence="2 3" key="1">
    <citation type="submission" date="2019-02" db="EMBL/GenBank/DDBJ databases">
        <title>Deep-cultivation of Planctomycetes and their phenomic and genomic characterization uncovers novel biology.</title>
        <authorList>
            <person name="Wiegand S."/>
            <person name="Jogler M."/>
            <person name="Boedeker C."/>
            <person name="Pinto D."/>
            <person name="Vollmers J."/>
            <person name="Rivas-Marin E."/>
            <person name="Kohn T."/>
            <person name="Peeters S.H."/>
            <person name="Heuer A."/>
            <person name="Rast P."/>
            <person name="Oberbeckmann S."/>
            <person name="Bunk B."/>
            <person name="Jeske O."/>
            <person name="Meyerdierks A."/>
            <person name="Storesund J.E."/>
            <person name="Kallscheuer N."/>
            <person name="Luecker S."/>
            <person name="Lage O.M."/>
            <person name="Pohl T."/>
            <person name="Merkel B.J."/>
            <person name="Hornburger P."/>
            <person name="Mueller R.-W."/>
            <person name="Bruemmer F."/>
            <person name="Labrenz M."/>
            <person name="Spormann A.M."/>
            <person name="Op Den Camp H."/>
            <person name="Overmann J."/>
            <person name="Amann R."/>
            <person name="Jetten M.S.M."/>
            <person name="Mascher T."/>
            <person name="Medema M.H."/>
            <person name="Devos D.P."/>
            <person name="Kaster A.-K."/>
            <person name="Ovreas L."/>
            <person name="Rohde M."/>
            <person name="Galperin M.Y."/>
            <person name="Jogler C."/>
        </authorList>
    </citation>
    <scope>NUCLEOTIDE SEQUENCE [LARGE SCALE GENOMIC DNA]</scope>
    <source>
        <strain evidence="2 3">CA54</strain>
    </source>
</reference>
<sequence length="74" mass="8880">MSLLAQQSMSPFETVFHVFTDATTILMATGVILLLLLLLVALLANPLRRRWHEWQWKRARKSRRRRDHDIPWRN</sequence>
<feature type="transmembrane region" description="Helical" evidence="1">
    <location>
        <begin position="25"/>
        <end position="44"/>
    </location>
</feature>
<evidence type="ECO:0000313" key="2">
    <source>
        <dbReference type="EMBL" id="TWU07307.1"/>
    </source>
</evidence>